<evidence type="ECO:0000313" key="5">
    <source>
        <dbReference type="Proteomes" id="UP001595839"/>
    </source>
</evidence>
<dbReference type="PANTHER" id="PTHR43156">
    <property type="entry name" value="STAGE II SPORULATION PROTEIN E-RELATED"/>
    <property type="match status" value="1"/>
</dbReference>
<evidence type="ECO:0000256" key="1">
    <source>
        <dbReference type="ARBA" id="ARBA00022801"/>
    </source>
</evidence>
<dbReference type="EMBL" id="JBHSFK010000010">
    <property type="protein sequence ID" value="MFC4501177.1"/>
    <property type="molecule type" value="Genomic_DNA"/>
</dbReference>
<protein>
    <submittedName>
        <fullName evidence="4">PP2C family protein-serine/threonine phosphatase</fullName>
        <ecNumber evidence="4">3.1.3.16</ecNumber>
    </submittedName>
</protein>
<keyword evidence="5" id="KW-1185">Reference proteome</keyword>
<dbReference type="Pfam" id="PF07228">
    <property type="entry name" value="SpoIIE"/>
    <property type="match status" value="1"/>
</dbReference>
<feature type="domain" description="PPM-type phosphatase" evidence="3">
    <location>
        <begin position="285"/>
        <end position="504"/>
    </location>
</feature>
<sequence>MLDIPLRVRVHVETLLAAQNDMGVCDAFEQNAPVREPDAMNAPHAPKVAGIDSTVPSPAHTVAPAPAAPGTSSVATASSGPGALLTDRLAGWVSDLTTLHELTERLARTDTLAEAQIELLRAGAALVGARRGLVVLEPADGLGPDSTIGLGLGRADLGHIETVPRTALSHGRILDGLPGGDGEIAEPDLFAEDGLDPRHREVAARLGYAASYALPLVPEGAGGRLGAAVWLYDEPAEPDERRRHLVGLYVRYAAEHLARLLETERTRACMATMAEELLPSRLPRVPGVQLAARHRTGPRGGGDWYDALPLPDAALGLAVGSVTGSGPSAVAAMGRLRASLRAYAVMEGEDPVAVLSDLELLLRLTEPARSATALFAYCEPALRKITLAGAGHCPPLLVGERRTAFAETSVSAPLGMLACWEAPSVELEPEPGETVLLYTDGLLHRTGDPVDRAFARLHAAASGVPKALRHDPGAIADHVLRTVLPDGLAERQSEEDVVLLAARFE</sequence>
<organism evidence="4 5">
    <name type="scientific">Streptomyces vulcanius</name>
    <dbReference type="NCBI Taxonomy" id="1441876"/>
    <lineage>
        <taxon>Bacteria</taxon>
        <taxon>Bacillati</taxon>
        <taxon>Actinomycetota</taxon>
        <taxon>Actinomycetes</taxon>
        <taxon>Kitasatosporales</taxon>
        <taxon>Streptomycetaceae</taxon>
        <taxon>Streptomyces</taxon>
    </lineage>
</organism>
<dbReference type="InterPro" id="IPR036457">
    <property type="entry name" value="PPM-type-like_dom_sf"/>
</dbReference>
<reference evidence="5" key="1">
    <citation type="journal article" date="2019" name="Int. J. Syst. Evol. Microbiol.">
        <title>The Global Catalogue of Microorganisms (GCM) 10K type strain sequencing project: providing services to taxonomists for standard genome sequencing and annotation.</title>
        <authorList>
            <consortium name="The Broad Institute Genomics Platform"/>
            <consortium name="The Broad Institute Genome Sequencing Center for Infectious Disease"/>
            <person name="Wu L."/>
            <person name="Ma J."/>
        </authorList>
    </citation>
    <scope>NUCLEOTIDE SEQUENCE [LARGE SCALE GENOMIC DNA]</scope>
    <source>
        <strain evidence="5">CGMCC 4.7177</strain>
    </source>
</reference>
<dbReference type="RefSeq" id="WP_381171254.1">
    <property type="nucleotide sequence ID" value="NZ_JBHSFK010000010.1"/>
</dbReference>
<dbReference type="Proteomes" id="UP001595839">
    <property type="component" value="Unassembled WGS sequence"/>
</dbReference>
<comment type="caution">
    <text evidence="4">The sequence shown here is derived from an EMBL/GenBank/DDBJ whole genome shotgun (WGS) entry which is preliminary data.</text>
</comment>
<feature type="region of interest" description="Disordered" evidence="2">
    <location>
        <begin position="56"/>
        <end position="80"/>
    </location>
</feature>
<dbReference type="PANTHER" id="PTHR43156:SF2">
    <property type="entry name" value="STAGE II SPORULATION PROTEIN E"/>
    <property type="match status" value="1"/>
</dbReference>
<keyword evidence="1 4" id="KW-0378">Hydrolase</keyword>
<dbReference type="Gene3D" id="3.30.450.40">
    <property type="match status" value="1"/>
</dbReference>
<dbReference type="SMART" id="SM00331">
    <property type="entry name" value="PP2C_SIG"/>
    <property type="match status" value="1"/>
</dbReference>
<name>A0ABV9AQ28_9ACTN</name>
<dbReference type="InterPro" id="IPR001932">
    <property type="entry name" value="PPM-type_phosphatase-like_dom"/>
</dbReference>
<dbReference type="GO" id="GO:0004722">
    <property type="term" value="F:protein serine/threonine phosphatase activity"/>
    <property type="evidence" value="ECO:0007669"/>
    <property type="project" value="UniProtKB-EC"/>
</dbReference>
<dbReference type="EC" id="3.1.3.16" evidence="4"/>
<accession>A0ABV9AQ28</accession>
<gene>
    <name evidence="4" type="ORF">ACFPIH_16825</name>
</gene>
<evidence type="ECO:0000313" key="4">
    <source>
        <dbReference type="EMBL" id="MFC4501177.1"/>
    </source>
</evidence>
<proteinExistence type="predicted"/>
<dbReference type="Gene3D" id="3.60.40.10">
    <property type="entry name" value="PPM-type phosphatase domain"/>
    <property type="match status" value="1"/>
</dbReference>
<dbReference type="InterPro" id="IPR052016">
    <property type="entry name" value="Bact_Sigma-Reg"/>
</dbReference>
<evidence type="ECO:0000256" key="2">
    <source>
        <dbReference type="SAM" id="MobiDB-lite"/>
    </source>
</evidence>
<evidence type="ECO:0000259" key="3">
    <source>
        <dbReference type="SMART" id="SM00331"/>
    </source>
</evidence>
<dbReference type="InterPro" id="IPR029016">
    <property type="entry name" value="GAF-like_dom_sf"/>
</dbReference>